<dbReference type="GO" id="GO:0007004">
    <property type="term" value="P:telomere maintenance via telomerase"/>
    <property type="evidence" value="ECO:0007669"/>
    <property type="project" value="TreeGrafter"/>
</dbReference>
<dbReference type="GO" id="GO:0006302">
    <property type="term" value="P:double-strand break repair"/>
    <property type="evidence" value="ECO:0007669"/>
    <property type="project" value="TreeGrafter"/>
</dbReference>
<evidence type="ECO:0000313" key="2">
    <source>
        <dbReference type="EMBL" id="AMN35181.1"/>
    </source>
</evidence>
<feature type="coiled-coil region" evidence="1">
    <location>
        <begin position="942"/>
        <end position="969"/>
    </location>
</feature>
<dbReference type="Gene3D" id="1.10.287.1490">
    <property type="match status" value="1"/>
</dbReference>
<name>A0A127EGS2_CLOPF</name>
<dbReference type="GO" id="GO:0000722">
    <property type="term" value="P:telomere maintenance via recombination"/>
    <property type="evidence" value="ECO:0007669"/>
    <property type="project" value="TreeGrafter"/>
</dbReference>
<proteinExistence type="predicted"/>
<dbReference type="PANTHER" id="PTHR18867:SF12">
    <property type="entry name" value="DNA REPAIR PROTEIN RAD50"/>
    <property type="match status" value="1"/>
</dbReference>
<sequence length="1731" mass="190529">MFKVSEAFNKEINKLQGRKFNAKVIIRDKEYSGNQIYEMNLEESVNPSDSFSIGSICSNSFDIKLINTGDIFDNAIVKPYVGLYIGDDIEYIPLGVFTVIKTSVKGKFINLECVDNMLGLEKVYFSDLSYPADINDITKEICKKAGVNLASKLPNYRVNKIEGYSLREAIGFIASLCGSFARFNRIGDLEVRDYEVVKQEMTPHNLFKLDIEANECIIKKVIAKKGEEELSTGTDDGNKIVFNNPIITKEILSDIYTKYNGFKYIPYTAKWKGNPAIMAGDILNLTDLNGNKYNALIMEQKFTYKNGISSEVKAKGKTRQDSSFDNKGSVAQSMERYSIEQANIKKALIDKASINDLTAVDAKIQRLYTEDLTAIRADIVTLNSQKANIIELNSVRADLQQAIIGKANITDLNSAVGKINVLESKTASIENALNKNLTAENIATGAITAGSGIIAEGAIGDAEISSLSVNKLKVGDITTSKHRIVSADGTIEIVGNQILINRNNVNRVILGEYRKIDSTTDYGLLIRGKDGKTIMLDSDGVHNAGITNGAIDNNKVADNANISGNKLDINSVIREVNNNGTETIKGTKVTVGDRTLDVELSTQNNTITEHSKELSSQKASLTALDNALKFKVDSQTFTQSTTTINNNINRAKEEAINSSNSHADSKANEALNNAKAFVNSEITNVNTHLNKNTSEINILKDQIESKVSQSDIDKSIQNIEFGGRNLFLKSKGPFKSSNEYVGISITSVVEKYLNKKITISADVKANKVGKIRFYSLGGYSVGFWVERDVTTEWTRIKATGKFTLNDEKQKWCDLSFYGTYGSGLFTEVRNVKIELGELASDYTEAPEDADKLIIDNIKTVTDKISTVESKLTQENNSIKASVQDLNSTTQSITTNVSNINRDLISKINSNLAVAKSFATDIAIVKANLAREQAIASADGKITEEERKRIQQAQENLDTAIARADKAKQDAINAASTDATNKANNALNSAKAFVNAEITTVNNKVHNVESNIDILKNKIAFKVEQSDIDKTKTELINKINVVDNLANNAKDLASAMSLGKMLFSDPTFKNSSNNIKTYNNNGNGTVTTSRISKINGCPTDSQYCIEVKTVGSASPNHGGFYFGNMTRANAIFVTKIIAKIPVGLRIGWYSNSTGNNGSSKWLTSVNGTGKWEEYIHLLKCGDTGSFSSTSFFALDGGGTPTSSNPIIWHIAYATVFDITENDESVNVLKTEMSTAKNKVAIIETNLDSITQRISSTESKTHSIETTLGGKASKQEVAEVNNRVATIKASLDGITQRVSATESKTQTLEININGKASKEEIVSINSKVASIETSLSGITNRVSSTESKTSSLEFSINSTNSELNILKNSISTKLEKIDSHIKYGSTNLLINTEFLNNFYNWNKNQYVGLDKYQEKDYVGVMIQNNRIGTEGTFWQRATLKTEVTYTLSFEEYTDDISRWWVGIYYKLNGATKYITLFDSSVNKHSWQKRVFQFKLPSGATETDVSFYNYGGSVGRVWVCNLQLEEGEFATPYKSNPLDFSKFSSAITQTVEGINTEVSKKVNGRDIISTINQSAESVKINASRINLQGYVTVGDLGSTNVTTINNAHITSGTIEGRTMIALNGTGKQNGVLTVNNGESYLEYFRCREAWMMSPYANGWRVPLLHSKYGIKDNESSSDMIDEIAFYRGTDGRNYLQITNTKTGRVEYIELYRSAFDTVTILNRLDRIDAKLAGL</sequence>
<dbReference type="RefSeq" id="WP_061427028.1">
    <property type="nucleotide sequence ID" value="NZ_CATNZO010000001.1"/>
</dbReference>
<dbReference type="GO" id="GO:0051880">
    <property type="term" value="F:G-quadruplex DNA binding"/>
    <property type="evidence" value="ECO:0007669"/>
    <property type="project" value="TreeGrafter"/>
</dbReference>
<keyword evidence="1" id="KW-0175">Coiled coil</keyword>
<dbReference type="Proteomes" id="UP000070260">
    <property type="component" value="Chromosome"/>
</dbReference>
<dbReference type="EMBL" id="CP010994">
    <property type="protein sequence ID" value="AMN35181.1"/>
    <property type="molecule type" value="Genomic_DNA"/>
</dbReference>
<dbReference type="GO" id="GO:0003691">
    <property type="term" value="F:double-stranded telomeric DNA binding"/>
    <property type="evidence" value="ECO:0007669"/>
    <property type="project" value="TreeGrafter"/>
</dbReference>
<evidence type="ECO:0000256" key="1">
    <source>
        <dbReference type="SAM" id="Coils"/>
    </source>
</evidence>
<dbReference type="PANTHER" id="PTHR18867">
    <property type="entry name" value="RAD50"/>
    <property type="match status" value="1"/>
</dbReference>
<dbReference type="GO" id="GO:0043047">
    <property type="term" value="F:single-stranded telomeric DNA binding"/>
    <property type="evidence" value="ECO:0007669"/>
    <property type="project" value="TreeGrafter"/>
</dbReference>
<accession>A0A127EGS2</accession>
<gene>
    <name evidence="2" type="ORF">JFP838_05240</name>
</gene>
<dbReference type="SUPFAM" id="SSF57997">
    <property type="entry name" value="Tropomyosin"/>
    <property type="match status" value="1"/>
</dbReference>
<reference evidence="2 3" key="1">
    <citation type="journal article" date="2016" name="PLoS ONE">
        <title>Plasmid Characterization and Chromosome Analysis of Two netF+ Clostridium perfringens Isolates Associated with Foal and Canine Necrotizing Enteritis.</title>
        <authorList>
            <person name="Mehdizadeh Gohari I."/>
            <person name="Kropinski A.M."/>
            <person name="Weese S.J."/>
            <person name="Parreira V.R."/>
            <person name="Whitehead A.E."/>
            <person name="Boerlin P."/>
            <person name="Prescott J.F."/>
        </authorList>
    </citation>
    <scope>NUCLEOTIDE SEQUENCE [LARGE SCALE GENOMIC DNA]</scope>
    <source>
        <strain evidence="2 3">JP838</strain>
    </source>
</reference>
<dbReference type="Gene3D" id="2.60.120.260">
    <property type="entry name" value="Galactose-binding domain-like"/>
    <property type="match status" value="1"/>
</dbReference>
<dbReference type="PATRIC" id="fig|1502.177.peg.1048"/>
<protein>
    <submittedName>
        <fullName evidence="2">KID repeat family protein</fullName>
    </submittedName>
</protein>
<evidence type="ECO:0000313" key="3">
    <source>
        <dbReference type="Proteomes" id="UP000070260"/>
    </source>
</evidence>
<organism evidence="2 3">
    <name type="scientific">Clostridium perfringens</name>
    <dbReference type="NCBI Taxonomy" id="1502"/>
    <lineage>
        <taxon>Bacteria</taxon>
        <taxon>Bacillati</taxon>
        <taxon>Bacillota</taxon>
        <taxon>Clostridia</taxon>
        <taxon>Eubacteriales</taxon>
        <taxon>Clostridiaceae</taxon>
        <taxon>Clostridium</taxon>
    </lineage>
</organism>